<dbReference type="Pfam" id="PF00583">
    <property type="entry name" value="Acetyltransf_1"/>
    <property type="match status" value="1"/>
</dbReference>
<keyword evidence="1 4" id="KW-0808">Transferase</keyword>
<dbReference type="PANTHER" id="PTHR43626">
    <property type="entry name" value="ACYL-COA N-ACYLTRANSFERASE"/>
    <property type="match status" value="1"/>
</dbReference>
<feature type="domain" description="N-acetyltransferase" evidence="3">
    <location>
        <begin position="1"/>
        <end position="139"/>
    </location>
</feature>
<name>A0A1I7KWY3_9BACL</name>
<dbReference type="OrthoDB" id="9793138at2"/>
<evidence type="ECO:0000313" key="5">
    <source>
        <dbReference type="Proteomes" id="UP000183508"/>
    </source>
</evidence>
<protein>
    <submittedName>
        <fullName evidence="4">Amino-acid N-acetyltransferase</fullName>
    </submittedName>
</protein>
<keyword evidence="5" id="KW-1185">Reference proteome</keyword>
<accession>A0A1I7KWY3</accession>
<dbReference type="CDD" id="cd04301">
    <property type="entry name" value="NAT_SF"/>
    <property type="match status" value="1"/>
</dbReference>
<dbReference type="STRING" id="392015.SAMN05421543_12047"/>
<dbReference type="EMBL" id="FPBV01000020">
    <property type="protein sequence ID" value="SFV01878.1"/>
    <property type="molecule type" value="Genomic_DNA"/>
</dbReference>
<dbReference type="GO" id="GO:0008080">
    <property type="term" value="F:N-acetyltransferase activity"/>
    <property type="evidence" value="ECO:0007669"/>
    <property type="project" value="InterPro"/>
</dbReference>
<evidence type="ECO:0000256" key="2">
    <source>
        <dbReference type="ARBA" id="ARBA00023315"/>
    </source>
</evidence>
<dbReference type="InterPro" id="IPR000182">
    <property type="entry name" value="GNAT_dom"/>
</dbReference>
<dbReference type="InterPro" id="IPR045039">
    <property type="entry name" value="NSI-like"/>
</dbReference>
<dbReference type="RefSeq" id="WP_074955142.1">
    <property type="nucleotide sequence ID" value="NZ_FPBV01000020.1"/>
</dbReference>
<evidence type="ECO:0000256" key="1">
    <source>
        <dbReference type="ARBA" id="ARBA00022679"/>
    </source>
</evidence>
<dbReference type="AlphaFoldDB" id="A0A1I7KWY3"/>
<dbReference type="GO" id="GO:0005737">
    <property type="term" value="C:cytoplasm"/>
    <property type="evidence" value="ECO:0007669"/>
    <property type="project" value="TreeGrafter"/>
</dbReference>
<dbReference type="Proteomes" id="UP000183508">
    <property type="component" value="Unassembled WGS sequence"/>
</dbReference>
<proteinExistence type="predicted"/>
<reference evidence="5" key="1">
    <citation type="submission" date="2016-10" db="EMBL/GenBank/DDBJ databases">
        <authorList>
            <person name="Varghese N."/>
        </authorList>
    </citation>
    <scope>NUCLEOTIDE SEQUENCE [LARGE SCALE GENOMIC DNA]</scope>
    <source>
        <strain evidence="5">DSM 17980</strain>
    </source>
</reference>
<evidence type="ECO:0000313" key="4">
    <source>
        <dbReference type="EMBL" id="SFV01878.1"/>
    </source>
</evidence>
<sequence>MEIRKATIHDVDEMQPLIQQYADQGLMLPRSAKSLYEHIQCFTVAVKDGKVVGTVGLHILWKDLAEVRSLAVDPGYQGQGIGRKLVERAIWEAEQLGVEQVLSLTYQADFFRKLNFHIVDRDSLPHKVWKDCVYCKKFDRCDEIAMVYYTQSFKSVHDPVASIL</sequence>
<dbReference type="Gene3D" id="3.40.630.30">
    <property type="match status" value="1"/>
</dbReference>
<organism evidence="4 5">
    <name type="scientific">Alicyclobacillus macrosporangiidus</name>
    <dbReference type="NCBI Taxonomy" id="392015"/>
    <lineage>
        <taxon>Bacteria</taxon>
        <taxon>Bacillati</taxon>
        <taxon>Bacillota</taxon>
        <taxon>Bacilli</taxon>
        <taxon>Bacillales</taxon>
        <taxon>Alicyclobacillaceae</taxon>
        <taxon>Alicyclobacillus</taxon>
    </lineage>
</organism>
<gene>
    <name evidence="4" type="ORF">SAMN05421543_12047</name>
</gene>
<keyword evidence="2" id="KW-0012">Acyltransferase</keyword>
<dbReference type="NCBIfam" id="NF005840">
    <property type="entry name" value="PRK07757.1"/>
    <property type="match status" value="1"/>
</dbReference>
<dbReference type="InterPro" id="IPR016181">
    <property type="entry name" value="Acyl_CoA_acyltransferase"/>
</dbReference>
<evidence type="ECO:0000259" key="3">
    <source>
        <dbReference type="PROSITE" id="PS51186"/>
    </source>
</evidence>
<dbReference type="PROSITE" id="PS51186">
    <property type="entry name" value="GNAT"/>
    <property type="match status" value="1"/>
</dbReference>
<dbReference type="eggNOG" id="COG1246">
    <property type="taxonomic scope" value="Bacteria"/>
</dbReference>
<dbReference type="SUPFAM" id="SSF55729">
    <property type="entry name" value="Acyl-CoA N-acyltransferases (Nat)"/>
    <property type="match status" value="1"/>
</dbReference>
<dbReference type="PANTHER" id="PTHR43626:SF4">
    <property type="entry name" value="GCN5-RELATED N-ACETYLTRANSFERASE 2, CHLOROPLASTIC"/>
    <property type="match status" value="1"/>
</dbReference>